<dbReference type="AlphaFoldDB" id="A0AAW2F124"/>
<evidence type="ECO:0000313" key="2">
    <source>
        <dbReference type="EMBL" id="KAL0108434.1"/>
    </source>
</evidence>
<proteinExistence type="predicted"/>
<feature type="compositionally biased region" description="Basic residues" evidence="1">
    <location>
        <begin position="53"/>
        <end position="66"/>
    </location>
</feature>
<organism evidence="2 3">
    <name type="scientific">Cardiocondyla obscurior</name>
    <dbReference type="NCBI Taxonomy" id="286306"/>
    <lineage>
        <taxon>Eukaryota</taxon>
        <taxon>Metazoa</taxon>
        <taxon>Ecdysozoa</taxon>
        <taxon>Arthropoda</taxon>
        <taxon>Hexapoda</taxon>
        <taxon>Insecta</taxon>
        <taxon>Pterygota</taxon>
        <taxon>Neoptera</taxon>
        <taxon>Endopterygota</taxon>
        <taxon>Hymenoptera</taxon>
        <taxon>Apocrita</taxon>
        <taxon>Aculeata</taxon>
        <taxon>Formicoidea</taxon>
        <taxon>Formicidae</taxon>
        <taxon>Myrmicinae</taxon>
        <taxon>Cardiocondyla</taxon>
    </lineage>
</organism>
<gene>
    <name evidence="2" type="ORF">PUN28_015169</name>
</gene>
<dbReference type="Proteomes" id="UP001430953">
    <property type="component" value="Unassembled WGS sequence"/>
</dbReference>
<protein>
    <submittedName>
        <fullName evidence="2">Uncharacterized protein</fullName>
    </submittedName>
</protein>
<name>A0AAW2F124_9HYME</name>
<accession>A0AAW2F124</accession>
<reference evidence="2 3" key="1">
    <citation type="submission" date="2023-03" db="EMBL/GenBank/DDBJ databases">
        <title>High recombination rates correlate with genetic variation in Cardiocondyla obscurior ants.</title>
        <authorList>
            <person name="Errbii M."/>
        </authorList>
    </citation>
    <scope>NUCLEOTIDE SEQUENCE [LARGE SCALE GENOMIC DNA]</scope>
    <source>
        <strain evidence="2">Alpha-2009</strain>
        <tissue evidence="2">Whole body</tissue>
    </source>
</reference>
<feature type="region of interest" description="Disordered" evidence="1">
    <location>
        <begin position="46"/>
        <end position="66"/>
    </location>
</feature>
<evidence type="ECO:0000313" key="3">
    <source>
        <dbReference type="Proteomes" id="UP001430953"/>
    </source>
</evidence>
<comment type="caution">
    <text evidence="2">The sequence shown here is derived from an EMBL/GenBank/DDBJ whole genome shotgun (WGS) entry which is preliminary data.</text>
</comment>
<sequence length="100" mass="12112">MKRTLVTNPSVFFSFIFPCYLKIKVETISVSKFKIDYNERNASAKGPDVLQEKKKKRKQRKKKKRILERRISEEKRVSTLIFFNDINHVFQSDVFHYRRI</sequence>
<dbReference type="EMBL" id="JADYXP020000016">
    <property type="protein sequence ID" value="KAL0108434.1"/>
    <property type="molecule type" value="Genomic_DNA"/>
</dbReference>
<evidence type="ECO:0000256" key="1">
    <source>
        <dbReference type="SAM" id="MobiDB-lite"/>
    </source>
</evidence>
<keyword evidence="3" id="KW-1185">Reference proteome</keyword>